<evidence type="ECO:0000313" key="2">
    <source>
        <dbReference type="EMBL" id="MDC0740923.1"/>
    </source>
</evidence>
<accession>A0ABT5EGH8</accession>
<reference evidence="2 3" key="1">
    <citation type="submission" date="2022-11" db="EMBL/GenBank/DDBJ databases">
        <title>Minimal conservation of predation-associated metabolite biosynthetic gene clusters underscores biosynthetic potential of Myxococcota including descriptions for ten novel species: Archangium lansinium sp. nov., Myxococcus landrumus sp. nov., Nannocystis bai.</title>
        <authorList>
            <person name="Ahearne A."/>
            <person name="Stevens C."/>
            <person name="Dowd S."/>
        </authorList>
    </citation>
    <scope>NUCLEOTIDE SEQUENCE [LARGE SCALE GENOMIC DNA]</scope>
    <source>
        <strain evidence="2 3">RJM3</strain>
    </source>
</reference>
<comment type="caution">
    <text evidence="2">The sequence shown here is derived from an EMBL/GenBank/DDBJ whole genome shotgun (WGS) entry which is preliminary data.</text>
</comment>
<name>A0ABT5EGH8_9BACT</name>
<evidence type="ECO:0000313" key="3">
    <source>
        <dbReference type="Proteomes" id="UP001221411"/>
    </source>
</evidence>
<sequence length="602" mass="64841">MSTSIRAMEANVVKFGTAYVPEFYWPLVAELLQMLVATPTTPTVGGPSMVTGDKDAIGIAGPFTTAQPAMAVPPTESVTDAAPTTTPGTEKYDAEGGPVIPGASPGTGATPPAATPAVDQPPPLPALPTRPRERRSSSRRRSRRSGPSMAEPISSRTTNTAERSIAMHAPAPAARCATCGTPGVRTEAWVCGVCDEPFILGGQLVVSLAGLDEKLAAGGLYCERCGERRPPFEHLACTGCSAPARHIGDVLAHNRREQGRHAAHAGADASVELPDDGITTDPEIEALLPRESNEEYALLEQDLRAHGCVAPLVVWQDGPRQVLLDGHTRRAICRAHRIFYEKKILEFPDRTSAILWVIENQLGRRNLTPEAQAYLRGRIYNLEKRQGARTDLDTSRQGGEKMSERLAEIYRVGSRTIERDAQFARLLDQLAATYGTAIKNAVLTRDAKMTRAEVAQAVKLDALTRERILARIRQGEAAVDVIREAVRGRAADDARACAPAAESDAGQAETATKPELQNGEEEPPESASPSPAPFGSRDAGRLDQHPVTVAMHNLETALRNLKQGELSPTDARRIEQWLSQIQQILAARFQARAGQPIEVARG</sequence>
<dbReference type="RefSeq" id="WP_271916131.1">
    <property type="nucleotide sequence ID" value="NZ_JAQNDO010000001.1"/>
</dbReference>
<dbReference type="InterPro" id="IPR036086">
    <property type="entry name" value="ParB/Sulfiredoxin_sf"/>
</dbReference>
<feature type="region of interest" description="Disordered" evidence="1">
    <location>
        <begin position="67"/>
        <end position="159"/>
    </location>
</feature>
<feature type="compositionally biased region" description="Low complexity" evidence="1">
    <location>
        <begin position="496"/>
        <end position="505"/>
    </location>
</feature>
<evidence type="ECO:0000256" key="1">
    <source>
        <dbReference type="SAM" id="MobiDB-lite"/>
    </source>
</evidence>
<dbReference type="SUPFAM" id="SSF110849">
    <property type="entry name" value="ParB/Sulfiredoxin"/>
    <property type="match status" value="1"/>
</dbReference>
<protein>
    <recommendedName>
        <fullName evidence="4">ParB/Sulfiredoxin domain-containing protein</fullName>
    </recommendedName>
</protein>
<feature type="region of interest" description="Disordered" evidence="1">
    <location>
        <begin position="496"/>
        <end position="541"/>
    </location>
</feature>
<organism evidence="2 3">
    <name type="scientific">Polyangium mundeleinium</name>
    <dbReference type="NCBI Taxonomy" id="2995306"/>
    <lineage>
        <taxon>Bacteria</taxon>
        <taxon>Pseudomonadati</taxon>
        <taxon>Myxococcota</taxon>
        <taxon>Polyangia</taxon>
        <taxon>Polyangiales</taxon>
        <taxon>Polyangiaceae</taxon>
        <taxon>Polyangium</taxon>
    </lineage>
</organism>
<evidence type="ECO:0008006" key="4">
    <source>
        <dbReference type="Google" id="ProtNLM"/>
    </source>
</evidence>
<proteinExistence type="predicted"/>
<dbReference type="Proteomes" id="UP001221411">
    <property type="component" value="Unassembled WGS sequence"/>
</dbReference>
<keyword evidence="3" id="KW-1185">Reference proteome</keyword>
<dbReference type="EMBL" id="JAQNDO010000001">
    <property type="protein sequence ID" value="MDC0740923.1"/>
    <property type="molecule type" value="Genomic_DNA"/>
</dbReference>
<feature type="compositionally biased region" description="Polar residues" evidence="1">
    <location>
        <begin position="76"/>
        <end position="88"/>
    </location>
</feature>
<gene>
    <name evidence="2" type="ORF">POL67_06165</name>
</gene>
<feature type="compositionally biased region" description="Pro residues" evidence="1">
    <location>
        <begin position="119"/>
        <end position="128"/>
    </location>
</feature>
<feature type="compositionally biased region" description="Low complexity" evidence="1">
    <location>
        <begin position="101"/>
        <end position="118"/>
    </location>
</feature>